<name>A0A5J5BLP5_9ASTE</name>
<dbReference type="SMART" id="SM00922">
    <property type="entry name" value="MR_MLE"/>
    <property type="match status" value="1"/>
</dbReference>
<keyword evidence="2 6" id="KW-0479">Metal-binding</keyword>
<dbReference type="Proteomes" id="UP000325577">
    <property type="component" value="Linkage Group LG12"/>
</dbReference>
<proteinExistence type="inferred from homology"/>
<evidence type="ECO:0000256" key="5">
    <source>
        <dbReference type="PIRSR" id="PIRSR634603-1"/>
    </source>
</evidence>
<dbReference type="InterPro" id="IPR013341">
    <property type="entry name" value="Mandelate_racemase_N_dom"/>
</dbReference>
<evidence type="ECO:0000256" key="4">
    <source>
        <dbReference type="ARBA" id="ARBA00023235"/>
    </source>
</evidence>
<dbReference type="PANTHER" id="PTHR48073:SF2">
    <property type="entry name" value="O-SUCCINYLBENZOATE SYNTHASE"/>
    <property type="match status" value="1"/>
</dbReference>
<dbReference type="EC" id="5.1.1.-" evidence="7"/>
<keyword evidence="4 7" id="KW-0413">Isomerase</keyword>
<dbReference type="InterPro" id="IPR029017">
    <property type="entry name" value="Enolase-like_N"/>
</dbReference>
<evidence type="ECO:0000313" key="10">
    <source>
        <dbReference type="Proteomes" id="UP000325577"/>
    </source>
</evidence>
<dbReference type="OrthoDB" id="17395at2759"/>
<evidence type="ECO:0000259" key="8">
    <source>
        <dbReference type="SMART" id="SM00922"/>
    </source>
</evidence>
<keyword evidence="3 6" id="KW-0460">Magnesium</keyword>
<feature type="binding site" evidence="6">
    <location>
        <position position="319"/>
    </location>
    <ligand>
        <name>Mg(2+)</name>
        <dbReference type="ChEBI" id="CHEBI:18420"/>
    </ligand>
</feature>
<dbReference type="InterPro" id="IPR013342">
    <property type="entry name" value="Mandelate_racemase_C"/>
</dbReference>
<feature type="active site" description="Proton acceptor; specific for (S)-substrate epimerization" evidence="5">
    <location>
        <position position="343"/>
    </location>
</feature>
<dbReference type="SUPFAM" id="SSF54826">
    <property type="entry name" value="Enolase N-terminal domain-like"/>
    <property type="match status" value="1"/>
</dbReference>
<dbReference type="CDD" id="cd03319">
    <property type="entry name" value="L-Ala-DL-Glu_epimerase"/>
    <property type="match status" value="1"/>
</dbReference>
<evidence type="ECO:0000256" key="7">
    <source>
        <dbReference type="RuleBase" id="RU366006"/>
    </source>
</evidence>
<dbReference type="EMBL" id="CM018035">
    <property type="protein sequence ID" value="KAA8542737.1"/>
    <property type="molecule type" value="Genomic_DNA"/>
</dbReference>
<comment type="cofactor">
    <cofactor evidence="6 7">
        <name>Mg(2+)</name>
        <dbReference type="ChEBI" id="CHEBI:18420"/>
    </cofactor>
    <text evidence="6 7">Binds 1 Mg(2+) ion per subunit.</text>
</comment>
<evidence type="ECO:0000256" key="1">
    <source>
        <dbReference type="ARBA" id="ARBA00008031"/>
    </source>
</evidence>
<organism evidence="9 10">
    <name type="scientific">Nyssa sinensis</name>
    <dbReference type="NCBI Taxonomy" id="561372"/>
    <lineage>
        <taxon>Eukaryota</taxon>
        <taxon>Viridiplantae</taxon>
        <taxon>Streptophyta</taxon>
        <taxon>Embryophyta</taxon>
        <taxon>Tracheophyta</taxon>
        <taxon>Spermatophyta</taxon>
        <taxon>Magnoliopsida</taxon>
        <taxon>eudicotyledons</taxon>
        <taxon>Gunneridae</taxon>
        <taxon>Pentapetalae</taxon>
        <taxon>asterids</taxon>
        <taxon>Cornales</taxon>
        <taxon>Nyssaceae</taxon>
        <taxon>Nyssa</taxon>
    </lineage>
</organism>
<evidence type="ECO:0000256" key="3">
    <source>
        <dbReference type="ARBA" id="ARBA00022842"/>
    </source>
</evidence>
<evidence type="ECO:0000313" key="9">
    <source>
        <dbReference type="EMBL" id="KAA8542737.1"/>
    </source>
</evidence>
<dbReference type="InterPro" id="IPR036849">
    <property type="entry name" value="Enolase-like_C_sf"/>
</dbReference>
<dbReference type="InterPro" id="IPR029065">
    <property type="entry name" value="Enolase_C-like"/>
</dbReference>
<keyword evidence="10" id="KW-1185">Reference proteome</keyword>
<dbReference type="Pfam" id="PF02746">
    <property type="entry name" value="MR_MLE_N"/>
    <property type="match status" value="1"/>
</dbReference>
<dbReference type="Pfam" id="PF13378">
    <property type="entry name" value="MR_MLE_C"/>
    <property type="match status" value="1"/>
</dbReference>
<sequence>MATIGFSQSLPSLSLLCFSLHTHNPKTPNPQLNFKDSVTYACCDGKCKRMEAVTPVVTPTSFGFKNLMETFTVNVQRAEGRPLNVPLISPFTIASSRLEKVENVAIRIELSNGCVGWGEAPILPFVTAEDQPTALGKAAEACKFLQRSPAMTLSSVLGEIGGLLAGHEFASVRAGVEMALIDAVANSIGIPLSRLFGGVSNTITTDITIPIVTPAEAAELASKYHKQGFKTLKLKVGKNLNADIEVLQAIRVVHPDCLFILDANEGYTSKEAIQVLEKLHEMEVTPVLFEQPVHRDDWEGLAQVSHIAKGKYGVSVAADESCRSLVDVKKIVKGNLADVINIKLAKFGVLGALEIIEVARASGLDLMIGGMVETRLAMGFAGHLTAGLGCFKFVDLDTPLLLSEDPVLEGYEVMGPVYKFTNARGHGGFLHWDNIA</sequence>
<feature type="domain" description="Mandelate racemase/muconate lactonizing enzyme C-terminal" evidence="8">
    <location>
        <begin position="214"/>
        <end position="308"/>
    </location>
</feature>
<evidence type="ECO:0000256" key="6">
    <source>
        <dbReference type="PIRSR" id="PIRSR634603-3"/>
    </source>
</evidence>
<dbReference type="SFLD" id="SFLDG00180">
    <property type="entry name" value="muconate_cycloisomerase"/>
    <property type="match status" value="1"/>
</dbReference>
<dbReference type="Gene3D" id="3.20.20.120">
    <property type="entry name" value="Enolase-like C-terminal domain"/>
    <property type="match status" value="1"/>
</dbReference>
<accession>A0A5J5BLP5</accession>
<dbReference type="SUPFAM" id="SSF51604">
    <property type="entry name" value="Enolase C-terminal domain-like"/>
    <property type="match status" value="1"/>
</dbReference>
<dbReference type="AlphaFoldDB" id="A0A5J5BLP5"/>
<protein>
    <recommendedName>
        <fullName evidence="7">Dipeptide epimerase</fullName>
        <ecNumber evidence="7">5.1.1.-</ecNumber>
    </recommendedName>
</protein>
<feature type="active site" description="Proton acceptor; specific for (R)-substrate epimerization" evidence="5">
    <location>
        <position position="235"/>
    </location>
</feature>
<gene>
    <name evidence="9" type="ORF">F0562_023889</name>
</gene>
<dbReference type="SFLD" id="SFLDS00001">
    <property type="entry name" value="Enolase"/>
    <property type="match status" value="1"/>
</dbReference>
<evidence type="ECO:0000256" key="2">
    <source>
        <dbReference type="ARBA" id="ARBA00022723"/>
    </source>
</evidence>
<dbReference type="GO" id="GO:0016855">
    <property type="term" value="F:racemase and epimerase activity, acting on amino acids and derivatives"/>
    <property type="evidence" value="ECO:0007669"/>
    <property type="project" value="UniProtKB-UniRule"/>
</dbReference>
<dbReference type="Gene3D" id="3.30.390.10">
    <property type="entry name" value="Enolase-like, N-terminal domain"/>
    <property type="match status" value="1"/>
</dbReference>
<dbReference type="InterPro" id="IPR034603">
    <property type="entry name" value="Dipeptide_epimerase"/>
</dbReference>
<dbReference type="GO" id="GO:0046872">
    <property type="term" value="F:metal ion binding"/>
    <property type="evidence" value="ECO:0007669"/>
    <property type="project" value="UniProtKB-KW"/>
</dbReference>
<comment type="similarity">
    <text evidence="1 7">Belongs to the mandelate racemase/muconate lactonizing enzyme family.</text>
</comment>
<feature type="binding site" evidence="6">
    <location>
        <position position="262"/>
    </location>
    <ligand>
        <name>Mg(2+)</name>
        <dbReference type="ChEBI" id="CHEBI:18420"/>
    </ligand>
</feature>
<reference evidence="9 10" key="1">
    <citation type="submission" date="2019-09" db="EMBL/GenBank/DDBJ databases">
        <title>A chromosome-level genome assembly of the Chinese tupelo Nyssa sinensis.</title>
        <authorList>
            <person name="Yang X."/>
            <person name="Kang M."/>
            <person name="Yang Y."/>
            <person name="Xiong H."/>
            <person name="Wang M."/>
            <person name="Zhang Z."/>
            <person name="Wang Z."/>
            <person name="Wu H."/>
            <person name="Ma T."/>
            <person name="Liu J."/>
            <person name="Xi Z."/>
        </authorList>
    </citation>
    <scope>NUCLEOTIDE SEQUENCE [LARGE SCALE GENOMIC DNA]</scope>
    <source>
        <strain evidence="9">J267</strain>
        <tissue evidence="9">Leaf</tissue>
    </source>
</reference>
<dbReference type="PANTHER" id="PTHR48073">
    <property type="entry name" value="O-SUCCINYLBENZOATE SYNTHASE-RELATED"/>
    <property type="match status" value="1"/>
</dbReference>
<feature type="binding site" evidence="6">
    <location>
        <position position="290"/>
    </location>
    <ligand>
        <name>Mg(2+)</name>
        <dbReference type="ChEBI" id="CHEBI:18420"/>
    </ligand>
</feature>